<organism evidence="2 3">
    <name type="scientific">Pseudoalteromonas haloplanktis</name>
    <name type="common">Alteromonas haloplanktis</name>
    <dbReference type="NCBI Taxonomy" id="228"/>
    <lineage>
        <taxon>Bacteria</taxon>
        <taxon>Pseudomonadati</taxon>
        <taxon>Pseudomonadota</taxon>
        <taxon>Gammaproteobacteria</taxon>
        <taxon>Alteromonadales</taxon>
        <taxon>Pseudoalteromonadaceae</taxon>
        <taxon>Pseudoalteromonas</taxon>
    </lineage>
</organism>
<accession>A0ABU1BG05</accession>
<dbReference type="Pfam" id="PF14316">
    <property type="entry name" value="DUF4381"/>
    <property type="match status" value="1"/>
</dbReference>
<dbReference type="EMBL" id="JAVIFY010000013">
    <property type="protein sequence ID" value="MDQ9093182.1"/>
    <property type="molecule type" value="Genomic_DNA"/>
</dbReference>
<evidence type="ECO:0000313" key="3">
    <source>
        <dbReference type="Proteomes" id="UP001226574"/>
    </source>
</evidence>
<evidence type="ECO:0000256" key="1">
    <source>
        <dbReference type="SAM" id="Phobius"/>
    </source>
</evidence>
<gene>
    <name evidence="2" type="ORF">RC083_16515</name>
</gene>
<feature type="transmembrane region" description="Helical" evidence="1">
    <location>
        <begin position="34"/>
        <end position="53"/>
    </location>
</feature>
<dbReference type="Proteomes" id="UP001226574">
    <property type="component" value="Unassembled WGS sequence"/>
</dbReference>
<reference evidence="2 3" key="1">
    <citation type="submission" date="2023-08" db="EMBL/GenBank/DDBJ databases">
        <title>Pseudoalteromonas haloplanktis LL1 genome.</title>
        <authorList>
            <person name="Wu S."/>
        </authorList>
    </citation>
    <scope>NUCLEOTIDE SEQUENCE [LARGE SCALE GENOMIC DNA]</scope>
    <source>
        <strain evidence="2 3">LL1</strain>
    </source>
</reference>
<protein>
    <submittedName>
        <fullName evidence="2">DUF4381 domain-containing protein</fullName>
    </submittedName>
</protein>
<evidence type="ECO:0000313" key="2">
    <source>
        <dbReference type="EMBL" id="MDQ9093182.1"/>
    </source>
</evidence>
<comment type="caution">
    <text evidence="2">The sequence shown here is derived from an EMBL/GenBank/DDBJ whole genome shotgun (WGS) entry which is preliminary data.</text>
</comment>
<dbReference type="RefSeq" id="WP_309039432.1">
    <property type="nucleotide sequence ID" value="NZ_JAVIFY010000013.1"/>
</dbReference>
<keyword evidence="3" id="KW-1185">Reference proteome</keyword>
<keyword evidence="1" id="KW-1133">Transmembrane helix</keyword>
<keyword evidence="1" id="KW-0472">Membrane</keyword>
<name>A0ABU1BG05_PSEHA</name>
<proteinExistence type="predicted"/>
<keyword evidence="1" id="KW-0812">Transmembrane</keyword>
<dbReference type="InterPro" id="IPR025489">
    <property type="entry name" value="DUF4381"/>
</dbReference>
<sequence length="155" mass="17836">MNEAELEGLELYQVMDLMADLTPSEEISMMPQTWGWAVLAGIIIVAALLFWYWQRRRALKNQHRRFAISSIESLDDNCSALDISTILKRCALHDFNRQEVAALTGQQWQTFLNHHAPEGVEFDDFNQLHYHGEPFNVAALKSNAIKWLSGYRVSL</sequence>